<keyword evidence="3" id="KW-1185">Reference proteome</keyword>
<proteinExistence type="predicted"/>
<feature type="region of interest" description="Disordered" evidence="1">
    <location>
        <begin position="1"/>
        <end position="162"/>
    </location>
</feature>
<evidence type="ECO:0000313" key="3">
    <source>
        <dbReference type="Proteomes" id="UP000245771"/>
    </source>
</evidence>
<dbReference type="RefSeq" id="XP_025353638.1">
    <property type="nucleotide sequence ID" value="XM_025500974.1"/>
</dbReference>
<feature type="compositionally biased region" description="Basic and acidic residues" evidence="1">
    <location>
        <begin position="131"/>
        <end position="155"/>
    </location>
</feature>
<feature type="compositionally biased region" description="Basic and acidic residues" evidence="1">
    <location>
        <begin position="16"/>
        <end position="36"/>
    </location>
</feature>
<dbReference type="EMBL" id="KZ819604">
    <property type="protein sequence ID" value="PWN33336.1"/>
    <property type="molecule type" value="Genomic_DNA"/>
</dbReference>
<sequence length="195" mass="22537">MVSGSTRQTGLLEIINDDKETPFLKRTDEEEHHADQVDSANKTPIPNTGKKARVKMSKEEQKKRASERSRAYHKSLTRKGLQEAKRTLSEEAYMKLENSAKNRSRKHSEACKRSYQKMKLRLASGEATTSDLERVRKETQRHTDAKQKSSKRRLEAVQQKSTEAIRIQRLRTDLEIRNTNKAVFAQLSPPRSFKD</sequence>
<dbReference type="Proteomes" id="UP000245771">
    <property type="component" value="Unassembled WGS sequence"/>
</dbReference>
<accession>A0A316V727</accession>
<gene>
    <name evidence="2" type="ORF">FA14DRAFT_179990</name>
</gene>
<reference evidence="2 3" key="1">
    <citation type="journal article" date="2018" name="Mol. Biol. Evol.">
        <title>Broad Genomic Sampling Reveals a Smut Pathogenic Ancestry of the Fungal Clade Ustilaginomycotina.</title>
        <authorList>
            <person name="Kijpornyongpan T."/>
            <person name="Mondo S.J."/>
            <person name="Barry K."/>
            <person name="Sandor L."/>
            <person name="Lee J."/>
            <person name="Lipzen A."/>
            <person name="Pangilinan J."/>
            <person name="LaButti K."/>
            <person name="Hainaut M."/>
            <person name="Henrissat B."/>
            <person name="Grigoriev I.V."/>
            <person name="Spatafora J.W."/>
            <person name="Aime M.C."/>
        </authorList>
    </citation>
    <scope>NUCLEOTIDE SEQUENCE [LARGE SCALE GENOMIC DNA]</scope>
    <source>
        <strain evidence="2 3">MCA 3882</strain>
    </source>
</reference>
<dbReference type="GeneID" id="37022755"/>
<feature type="compositionally biased region" description="Basic and acidic residues" evidence="1">
    <location>
        <begin position="56"/>
        <end position="70"/>
    </location>
</feature>
<name>A0A316V727_9BASI</name>
<evidence type="ECO:0000256" key="1">
    <source>
        <dbReference type="SAM" id="MobiDB-lite"/>
    </source>
</evidence>
<feature type="compositionally biased region" description="Basic and acidic residues" evidence="1">
    <location>
        <begin position="80"/>
        <end position="100"/>
    </location>
</feature>
<protein>
    <submittedName>
        <fullName evidence="2">Uncharacterized protein</fullName>
    </submittedName>
</protein>
<organism evidence="2 3">
    <name type="scientific">Meira miltonrushii</name>
    <dbReference type="NCBI Taxonomy" id="1280837"/>
    <lineage>
        <taxon>Eukaryota</taxon>
        <taxon>Fungi</taxon>
        <taxon>Dikarya</taxon>
        <taxon>Basidiomycota</taxon>
        <taxon>Ustilaginomycotina</taxon>
        <taxon>Exobasidiomycetes</taxon>
        <taxon>Exobasidiales</taxon>
        <taxon>Brachybasidiaceae</taxon>
        <taxon>Meira</taxon>
    </lineage>
</organism>
<dbReference type="InParanoid" id="A0A316V727"/>
<evidence type="ECO:0000313" key="2">
    <source>
        <dbReference type="EMBL" id="PWN33336.1"/>
    </source>
</evidence>
<dbReference type="AlphaFoldDB" id="A0A316V727"/>